<dbReference type="EMBL" id="CP033169">
    <property type="protein sequence ID" value="AYO32154.1"/>
    <property type="molecule type" value="Genomic_DNA"/>
</dbReference>
<feature type="compositionally biased region" description="Polar residues" evidence="1">
    <location>
        <begin position="23"/>
        <end position="39"/>
    </location>
</feature>
<name>A0A3G2R9E1_9FIRM</name>
<feature type="region of interest" description="Disordered" evidence="1">
    <location>
        <begin position="15"/>
        <end position="46"/>
    </location>
</feature>
<feature type="domain" description="PBP" evidence="2">
    <location>
        <begin position="41"/>
        <end position="275"/>
    </location>
</feature>
<dbReference type="Pfam" id="PF12849">
    <property type="entry name" value="PBP_like_2"/>
    <property type="match status" value="1"/>
</dbReference>
<dbReference type="Gene3D" id="3.40.190.10">
    <property type="entry name" value="Periplasmic binding protein-like II"/>
    <property type="match status" value="2"/>
</dbReference>
<dbReference type="PANTHER" id="PTHR37945:SF1">
    <property type="entry name" value="EXTRACELLULAR TUNGSTATE BINDING PROTEIN"/>
    <property type="match status" value="1"/>
</dbReference>
<dbReference type="AlphaFoldDB" id="A0A3G2R9E1"/>
<reference evidence="3 4" key="1">
    <citation type="submission" date="2018-10" db="EMBL/GenBank/DDBJ databases">
        <authorList>
            <person name="Zhang X."/>
        </authorList>
    </citation>
    <scope>NUCLEOTIDE SEQUENCE [LARGE SCALE GENOMIC DNA]</scope>
    <source>
        <strain evidence="3 4">SK-G1</strain>
    </source>
</reference>
<dbReference type="InterPro" id="IPR024370">
    <property type="entry name" value="PBP_domain"/>
</dbReference>
<evidence type="ECO:0000256" key="1">
    <source>
        <dbReference type="SAM" id="MobiDB-lite"/>
    </source>
</evidence>
<dbReference type="Proteomes" id="UP000280960">
    <property type="component" value="Chromosome"/>
</dbReference>
<dbReference type="PANTHER" id="PTHR37945">
    <property type="entry name" value="EXTRACELLULAR TUNGSTATE BINDING PROTEIN"/>
    <property type="match status" value="1"/>
</dbReference>
<dbReference type="SUPFAM" id="SSF53850">
    <property type="entry name" value="Periplasmic binding protein-like II"/>
    <property type="match status" value="1"/>
</dbReference>
<accession>A0A3G2R9E1</accession>
<organism evidence="3 4">
    <name type="scientific">Biomaibacter acetigenes</name>
    <dbReference type="NCBI Taxonomy" id="2316383"/>
    <lineage>
        <taxon>Bacteria</taxon>
        <taxon>Bacillati</taxon>
        <taxon>Bacillota</taxon>
        <taxon>Clostridia</taxon>
        <taxon>Thermosediminibacterales</taxon>
        <taxon>Tepidanaerobacteraceae</taxon>
        <taxon>Biomaibacter</taxon>
    </lineage>
</organism>
<dbReference type="KEGG" id="bacg:D2962_01850"/>
<dbReference type="InterPro" id="IPR052738">
    <property type="entry name" value="ABC-Tungstate_binding"/>
</dbReference>
<evidence type="ECO:0000313" key="3">
    <source>
        <dbReference type="EMBL" id="AYO32154.1"/>
    </source>
</evidence>
<gene>
    <name evidence="3" type="ORF">D2962_01850</name>
</gene>
<proteinExistence type="predicted"/>
<keyword evidence="4" id="KW-1185">Reference proteome</keyword>
<evidence type="ECO:0000313" key="4">
    <source>
        <dbReference type="Proteomes" id="UP000280960"/>
    </source>
</evidence>
<sequence>MLVLIFAIVLSGCGGAKTEPAKTETSSPGTGAANQESSPTPAPENNELILSTTTSTQDSGLLDVLIPIFEQKTGYKVKPIAVGTGQALAMGEKGDADVMLVHAPESEMALVDKGAAINRQLVMHNDFIIVGPKDDPAGIKNVKDSVEAFKAIAEKQAVFISRGDDSGTNKKELDIWKKAGEKPEGKWYQSTGQGMGATLDVASEKAAYTLTDRGTYLAKKDKLQLEILKEGDASLLNIYHVMQTNPEYIKKNNPNAARMINEQGAKAFVDFMVAPDTQKIIGEFGKDKFGQPLFFPDAGKDEKNAGEIIRYYLR</sequence>
<protein>
    <submittedName>
        <fullName evidence="3">Tungsten ABC transporter substrate-binding protein</fullName>
    </submittedName>
</protein>
<evidence type="ECO:0000259" key="2">
    <source>
        <dbReference type="Pfam" id="PF12849"/>
    </source>
</evidence>